<name>A0A0A3J428_9BACL</name>
<dbReference type="PROSITE" id="PS51257">
    <property type="entry name" value="PROKAR_LIPOPROTEIN"/>
    <property type="match status" value="1"/>
</dbReference>
<dbReference type="InterPro" id="IPR025372">
    <property type="entry name" value="DUF4362"/>
</dbReference>
<dbReference type="Proteomes" id="UP000030595">
    <property type="component" value="Unassembled WGS sequence"/>
</dbReference>
<comment type="caution">
    <text evidence="2">The sequence shown here is derived from an EMBL/GenBank/DDBJ whole genome shotgun (WGS) entry which is preliminary data.</text>
</comment>
<accession>A0A0A3J428</accession>
<gene>
    <name evidence="2" type="ORF">CD30_03770</name>
</gene>
<dbReference type="AlphaFoldDB" id="A0A0A3J428"/>
<evidence type="ECO:0000313" key="2">
    <source>
        <dbReference type="EMBL" id="KGR91706.1"/>
    </source>
</evidence>
<feature type="chain" id="PRO_5039470327" description="DUF4362 domain-containing protein" evidence="1">
    <location>
        <begin position="27"/>
        <end position="144"/>
    </location>
</feature>
<keyword evidence="3" id="KW-1185">Reference proteome</keyword>
<dbReference type="EMBL" id="JPVQ01000004">
    <property type="protein sequence ID" value="KGR91706.1"/>
    <property type="molecule type" value="Genomic_DNA"/>
</dbReference>
<evidence type="ECO:0000256" key="1">
    <source>
        <dbReference type="SAM" id="SignalP"/>
    </source>
</evidence>
<keyword evidence="1" id="KW-0732">Signal</keyword>
<dbReference type="eggNOG" id="ENOG5033BYZ">
    <property type="taxonomic scope" value="Bacteria"/>
</dbReference>
<protein>
    <recommendedName>
        <fullName evidence="4">DUF4362 domain-containing protein</fullName>
    </recommendedName>
</protein>
<organism evidence="2 3">
    <name type="scientific">Ureibacillus massiliensis 4400831 = CIP 108448 = CCUG 49529</name>
    <dbReference type="NCBI Taxonomy" id="1211035"/>
    <lineage>
        <taxon>Bacteria</taxon>
        <taxon>Bacillati</taxon>
        <taxon>Bacillota</taxon>
        <taxon>Bacilli</taxon>
        <taxon>Bacillales</taxon>
        <taxon>Caryophanaceae</taxon>
        <taxon>Ureibacillus</taxon>
    </lineage>
</organism>
<reference evidence="2 3" key="1">
    <citation type="submission" date="2014-02" db="EMBL/GenBank/DDBJ databases">
        <title>Draft genome sequence of Lysinibacillus massiliensis CCUG 49529.</title>
        <authorList>
            <person name="Zhang F."/>
            <person name="Wang G."/>
            <person name="Zhang L."/>
        </authorList>
    </citation>
    <scope>NUCLEOTIDE SEQUENCE [LARGE SCALE GENOMIC DNA]</scope>
    <source>
        <strain evidence="2 3">CCUG 49529</strain>
    </source>
</reference>
<dbReference type="Pfam" id="PF14275">
    <property type="entry name" value="DUF4362"/>
    <property type="match status" value="1"/>
</dbReference>
<evidence type="ECO:0000313" key="3">
    <source>
        <dbReference type="Proteomes" id="UP000030595"/>
    </source>
</evidence>
<sequence>MNRFLLATIIILTLFSATGCSSGAYSYDEAIKRGDIVYQVQVENFERFELFLNNLSIKKEDNIRITGFTHEGDPIFQDLEYDGKVIHYTRDNSFDEYAGEGKGVERDVCTKIIEKESEQGDIDYLLSGCTKGYDLFLINLDKDN</sequence>
<dbReference type="RefSeq" id="WP_036172596.1">
    <property type="nucleotide sequence ID" value="NZ_AVCZ01000004.1"/>
</dbReference>
<evidence type="ECO:0008006" key="4">
    <source>
        <dbReference type="Google" id="ProtNLM"/>
    </source>
</evidence>
<feature type="signal peptide" evidence="1">
    <location>
        <begin position="1"/>
        <end position="26"/>
    </location>
</feature>
<proteinExistence type="predicted"/>